<feature type="transmembrane region" description="Helical" evidence="6">
    <location>
        <begin position="26"/>
        <end position="48"/>
    </location>
</feature>
<dbReference type="PANTHER" id="PTHR45649">
    <property type="entry name" value="AMINO-ACID PERMEASE BAT1"/>
    <property type="match status" value="1"/>
</dbReference>
<evidence type="ECO:0000256" key="6">
    <source>
        <dbReference type="SAM" id="Phobius"/>
    </source>
</evidence>
<feature type="transmembrane region" description="Helical" evidence="6">
    <location>
        <begin position="380"/>
        <end position="400"/>
    </location>
</feature>
<proteinExistence type="predicted"/>
<accession>A0ABR1K7W9</accession>
<dbReference type="InterPro" id="IPR004840">
    <property type="entry name" value="Amino_acid_permease_CS"/>
</dbReference>
<dbReference type="Gene3D" id="1.20.1740.10">
    <property type="entry name" value="Amino acid/polyamine transporter I"/>
    <property type="match status" value="1"/>
</dbReference>
<keyword evidence="3 6" id="KW-0812">Transmembrane</keyword>
<keyword evidence="8" id="KW-1185">Reference proteome</keyword>
<dbReference type="Pfam" id="PF13520">
    <property type="entry name" value="AA_permease_2"/>
    <property type="match status" value="1"/>
</dbReference>
<protein>
    <recommendedName>
        <fullName evidence="9">Amino acid transporter</fullName>
    </recommendedName>
</protein>
<dbReference type="PROSITE" id="PS00218">
    <property type="entry name" value="AMINO_ACID_PERMEASE_1"/>
    <property type="match status" value="1"/>
</dbReference>
<name>A0ABR1K7W9_9AGAR</name>
<feature type="transmembrane region" description="Helical" evidence="6">
    <location>
        <begin position="60"/>
        <end position="90"/>
    </location>
</feature>
<feature type="transmembrane region" description="Helical" evidence="6">
    <location>
        <begin position="458"/>
        <end position="477"/>
    </location>
</feature>
<evidence type="ECO:0008006" key="9">
    <source>
        <dbReference type="Google" id="ProtNLM"/>
    </source>
</evidence>
<dbReference type="EMBL" id="JBANRG010000001">
    <property type="protein sequence ID" value="KAK7472490.1"/>
    <property type="molecule type" value="Genomic_DNA"/>
</dbReference>
<evidence type="ECO:0000256" key="2">
    <source>
        <dbReference type="ARBA" id="ARBA00022448"/>
    </source>
</evidence>
<evidence type="ECO:0000313" key="8">
    <source>
        <dbReference type="Proteomes" id="UP001498398"/>
    </source>
</evidence>
<feature type="transmembrane region" description="Helical" evidence="6">
    <location>
        <begin position="176"/>
        <end position="197"/>
    </location>
</feature>
<feature type="transmembrane region" description="Helical" evidence="6">
    <location>
        <begin position="421"/>
        <end position="446"/>
    </location>
</feature>
<evidence type="ECO:0000313" key="7">
    <source>
        <dbReference type="EMBL" id="KAK7472490.1"/>
    </source>
</evidence>
<feature type="transmembrane region" description="Helical" evidence="6">
    <location>
        <begin position="147"/>
        <end position="164"/>
    </location>
</feature>
<evidence type="ECO:0000256" key="1">
    <source>
        <dbReference type="ARBA" id="ARBA00004141"/>
    </source>
</evidence>
<dbReference type="PANTHER" id="PTHR45649:SF6">
    <property type="entry name" value="GABA-SPECIFIC PERMEASE"/>
    <property type="match status" value="1"/>
</dbReference>
<keyword evidence="2" id="KW-0813">Transport</keyword>
<organism evidence="7 8">
    <name type="scientific">Marasmiellus scandens</name>
    <dbReference type="NCBI Taxonomy" id="2682957"/>
    <lineage>
        <taxon>Eukaryota</taxon>
        <taxon>Fungi</taxon>
        <taxon>Dikarya</taxon>
        <taxon>Basidiomycota</taxon>
        <taxon>Agaricomycotina</taxon>
        <taxon>Agaricomycetes</taxon>
        <taxon>Agaricomycetidae</taxon>
        <taxon>Agaricales</taxon>
        <taxon>Marasmiineae</taxon>
        <taxon>Omphalotaceae</taxon>
        <taxon>Marasmiellus</taxon>
    </lineage>
</organism>
<comment type="caution">
    <text evidence="7">The sequence shown here is derived from an EMBL/GenBank/DDBJ whole genome shotgun (WGS) entry which is preliminary data.</text>
</comment>
<reference evidence="7 8" key="1">
    <citation type="submission" date="2024-01" db="EMBL/GenBank/DDBJ databases">
        <title>A draft genome for the cacao thread blight pathogen Marasmiellus scandens.</title>
        <authorList>
            <person name="Baruah I.K."/>
            <person name="Leung J."/>
            <person name="Bukari Y."/>
            <person name="Amoako-Attah I."/>
            <person name="Meinhardt L.W."/>
            <person name="Bailey B.A."/>
            <person name="Cohen S.P."/>
        </authorList>
    </citation>
    <scope>NUCLEOTIDE SEQUENCE [LARGE SCALE GENOMIC DNA]</scope>
    <source>
        <strain evidence="7 8">GH-19</strain>
    </source>
</reference>
<comment type="subcellular location">
    <subcellularLocation>
        <location evidence="1">Membrane</location>
        <topology evidence="1">Multi-pass membrane protein</topology>
    </subcellularLocation>
</comment>
<gene>
    <name evidence="7" type="ORF">VKT23_000605</name>
</gene>
<keyword evidence="4 6" id="KW-1133">Transmembrane helix</keyword>
<evidence type="ECO:0000256" key="4">
    <source>
        <dbReference type="ARBA" id="ARBA00022989"/>
    </source>
</evidence>
<dbReference type="InterPro" id="IPR002293">
    <property type="entry name" value="AA/rel_permease1"/>
</dbReference>
<feature type="transmembrane region" description="Helical" evidence="6">
    <location>
        <begin position="351"/>
        <end position="374"/>
    </location>
</feature>
<sequence length="525" mass="56581">MDFDQSILADLGYKQEFKRDFSKIELFGLSFSIVGVVQSIASILVYSIPYGGPVSMVWGWLTGSVFLLCIGLTIAELGSSIPVASATYYWTHRLAAPRYRNYLSWLIGYVNTAGYTSGVAGVDYSCALAILTAASISTDGNYIPTDGHIYGVFCALLLLHTFMASLPTKVLARIQLISVILNVGVFLAFIVAIPAATPQNFKNNAKYVFGHFENLSGYSDGFAFFLSLLAPLWSVGGFDSSVHISEEARNARTAVPFAIMTTTILGCLFGFSTILAVTFNMGNDLASVVGNPFGQPMAAILLNSLGKRGLLAFWAFIIITLFISGMDLLIATSRQIFAFSRDGALPMSKMLYRISPLTGTPINAVCLGAVIAALWGLLSFAGVAAVTAVFTSGVVCQYLCYCTPVISRFIGGQKFTPGPFYLGKLSGPVATLATLFMLFMIVVLQFPAAPHPIAQDMNYTVVVVGGTVLLATGYYFISGRYWFVGPVVTAPSEVKRDNLSESSIRSNTKGEHNVDMTVLNRQWSS</sequence>
<dbReference type="Proteomes" id="UP001498398">
    <property type="component" value="Unassembled WGS sequence"/>
</dbReference>
<feature type="transmembrane region" description="Helical" evidence="6">
    <location>
        <begin position="257"/>
        <end position="279"/>
    </location>
</feature>
<keyword evidence="5 6" id="KW-0472">Membrane</keyword>
<evidence type="ECO:0000256" key="5">
    <source>
        <dbReference type="ARBA" id="ARBA00023136"/>
    </source>
</evidence>
<evidence type="ECO:0000256" key="3">
    <source>
        <dbReference type="ARBA" id="ARBA00022692"/>
    </source>
</evidence>
<dbReference type="PIRSF" id="PIRSF006060">
    <property type="entry name" value="AA_transporter"/>
    <property type="match status" value="1"/>
</dbReference>
<feature type="transmembrane region" description="Helical" evidence="6">
    <location>
        <begin position="217"/>
        <end position="236"/>
    </location>
</feature>
<feature type="transmembrane region" description="Helical" evidence="6">
    <location>
        <begin position="311"/>
        <end position="330"/>
    </location>
</feature>
<feature type="transmembrane region" description="Helical" evidence="6">
    <location>
        <begin position="102"/>
        <end position="135"/>
    </location>
</feature>